<evidence type="ECO:0000313" key="2">
    <source>
        <dbReference type="EMBL" id="PBK96273.1"/>
    </source>
</evidence>
<gene>
    <name evidence="2" type="ORF">ARMGADRAFT_690643</name>
</gene>
<reference evidence="3" key="1">
    <citation type="journal article" date="2017" name="Nat. Ecol. Evol.">
        <title>Genome expansion and lineage-specific genetic innovations in the forest pathogenic fungi Armillaria.</title>
        <authorList>
            <person name="Sipos G."/>
            <person name="Prasanna A.N."/>
            <person name="Walter M.C."/>
            <person name="O'Connor E."/>
            <person name="Balint B."/>
            <person name="Krizsan K."/>
            <person name="Kiss B."/>
            <person name="Hess J."/>
            <person name="Varga T."/>
            <person name="Slot J."/>
            <person name="Riley R."/>
            <person name="Boka B."/>
            <person name="Rigling D."/>
            <person name="Barry K."/>
            <person name="Lee J."/>
            <person name="Mihaltcheva S."/>
            <person name="LaButti K."/>
            <person name="Lipzen A."/>
            <person name="Waldron R."/>
            <person name="Moloney N.M."/>
            <person name="Sperisen C."/>
            <person name="Kredics L."/>
            <person name="Vagvoelgyi C."/>
            <person name="Patrignani A."/>
            <person name="Fitzpatrick D."/>
            <person name="Nagy I."/>
            <person name="Doyle S."/>
            <person name="Anderson J.B."/>
            <person name="Grigoriev I.V."/>
            <person name="Gueldener U."/>
            <person name="Muensterkoetter M."/>
            <person name="Nagy L.G."/>
        </authorList>
    </citation>
    <scope>NUCLEOTIDE SEQUENCE [LARGE SCALE GENOMIC DNA]</scope>
    <source>
        <strain evidence="3">Ar21-2</strain>
    </source>
</reference>
<dbReference type="Proteomes" id="UP000217790">
    <property type="component" value="Unassembled WGS sequence"/>
</dbReference>
<organism evidence="2 3">
    <name type="scientific">Armillaria gallica</name>
    <name type="common">Bulbous honey fungus</name>
    <name type="synonym">Armillaria bulbosa</name>
    <dbReference type="NCBI Taxonomy" id="47427"/>
    <lineage>
        <taxon>Eukaryota</taxon>
        <taxon>Fungi</taxon>
        <taxon>Dikarya</taxon>
        <taxon>Basidiomycota</taxon>
        <taxon>Agaricomycotina</taxon>
        <taxon>Agaricomycetes</taxon>
        <taxon>Agaricomycetidae</taxon>
        <taxon>Agaricales</taxon>
        <taxon>Marasmiineae</taxon>
        <taxon>Physalacriaceae</taxon>
        <taxon>Armillaria</taxon>
    </lineage>
</organism>
<dbReference type="InParanoid" id="A0A2H3E6S7"/>
<dbReference type="AlphaFoldDB" id="A0A2H3E6S7"/>
<feature type="signal peptide" evidence="1">
    <location>
        <begin position="1"/>
        <end position="22"/>
    </location>
</feature>
<name>A0A2H3E6S7_ARMGA</name>
<proteinExistence type="predicted"/>
<keyword evidence="3" id="KW-1185">Reference proteome</keyword>
<sequence>MSFLSCFPALLCIHLTSRYTLYKPTVASEVSVPLTPVNYCFNVHISASTNRLFPVLHLSWSARTYHEFWSTRNLCISVRERQVA</sequence>
<evidence type="ECO:0000313" key="3">
    <source>
        <dbReference type="Proteomes" id="UP000217790"/>
    </source>
</evidence>
<evidence type="ECO:0008006" key="4">
    <source>
        <dbReference type="Google" id="ProtNLM"/>
    </source>
</evidence>
<accession>A0A2H3E6S7</accession>
<evidence type="ECO:0000256" key="1">
    <source>
        <dbReference type="SAM" id="SignalP"/>
    </source>
</evidence>
<feature type="chain" id="PRO_5013695613" description="Secreted protein" evidence="1">
    <location>
        <begin position="23"/>
        <end position="84"/>
    </location>
</feature>
<protein>
    <recommendedName>
        <fullName evidence="4">Secreted protein</fullName>
    </recommendedName>
</protein>
<dbReference type="EMBL" id="KZ293650">
    <property type="protein sequence ID" value="PBK96273.1"/>
    <property type="molecule type" value="Genomic_DNA"/>
</dbReference>
<keyword evidence="1" id="KW-0732">Signal</keyword>